<evidence type="ECO:0000256" key="3">
    <source>
        <dbReference type="ARBA" id="ARBA00023002"/>
    </source>
</evidence>
<dbReference type="SUPFAM" id="SSF51905">
    <property type="entry name" value="FAD/NAD(P)-binding domain"/>
    <property type="match status" value="1"/>
</dbReference>
<keyword evidence="4" id="KW-0408">Iron</keyword>
<dbReference type="Proteomes" id="UP000293874">
    <property type="component" value="Unassembled WGS sequence"/>
</dbReference>
<sequence>MFVKKYTVVSALIFGMLFANAQQKLSTKVLVIGGGTGGTAAAIQAARMGVPVMLVEETPWLGGMLSAAGVSATDGNHRLPSGIWREFRGQLYKVYGGPAAVETGWVSNTQFEPSVADSILKAMAAPLKSLDIRFGWRFDRTIKKGNTITGARFINNKKQTLIISATVTIDATEMGDAFASAKVPYDLGMEAGSLTGETVGITETNDVVQDLTYVAILKDYGAAADCTIAKPAGYDPAEFDGACTDYYIDSTKPAPAVNSKTMLEYAKLPNNKYLLNWPKAGNDTYLNIVELTPEQRAKELEKAKATTWRFIYFIQHQLGYKNLGLTNDEFPTADRFALIPYYREGRRVKGIVRYTMRHLAEPFDYGEPLYRTSISVGDYPIDHHHKKNPSAPQHLEFYPVPSFSVPLGALIPEKTNGLIIAEKGISVSNVVNGTTRLQPCVLLTGQAAGVLAALTVQQRTTPAKVSVRAVQKGLLDAGAYLMPYIDVPYAHPHFAAIQRIGATGILKGTGIAYKWANQTWFYPDSVADANSFTKYWQQFTGKKPDQGNEVMTAFAVPEGFKETAPQPAKPVVKPLTIGDAASVLFEYLKQNSAAGDLKPAPISREDFNKRLSTAWTQWNLSNFNLTRAITRAELAVMIDHLANPFATEIDHKGYSRVK</sequence>
<comment type="caution">
    <text evidence="7">The sequence shown here is derived from an EMBL/GenBank/DDBJ whole genome shotgun (WGS) entry which is preliminary data.</text>
</comment>
<dbReference type="Gene3D" id="3.50.50.60">
    <property type="entry name" value="FAD/NAD(P)-binding domain"/>
    <property type="match status" value="1"/>
</dbReference>
<evidence type="ECO:0000256" key="6">
    <source>
        <dbReference type="SAM" id="SignalP"/>
    </source>
</evidence>
<evidence type="ECO:0000256" key="4">
    <source>
        <dbReference type="ARBA" id="ARBA00023004"/>
    </source>
</evidence>
<organism evidence="7 8">
    <name type="scientific">Pseudobacter ginsenosidimutans</name>
    <dbReference type="NCBI Taxonomy" id="661488"/>
    <lineage>
        <taxon>Bacteria</taxon>
        <taxon>Pseudomonadati</taxon>
        <taxon>Bacteroidota</taxon>
        <taxon>Chitinophagia</taxon>
        <taxon>Chitinophagales</taxon>
        <taxon>Chitinophagaceae</taxon>
        <taxon>Pseudobacter</taxon>
    </lineage>
</organism>
<keyword evidence="3" id="KW-0560">Oxidoreductase</keyword>
<accession>A0A4Q7N4B8</accession>
<keyword evidence="6" id="KW-0732">Signal</keyword>
<evidence type="ECO:0000313" key="7">
    <source>
        <dbReference type="EMBL" id="RZS75846.1"/>
    </source>
</evidence>
<keyword evidence="1" id="KW-0004">4Fe-4S</keyword>
<evidence type="ECO:0000256" key="2">
    <source>
        <dbReference type="ARBA" id="ARBA00022723"/>
    </source>
</evidence>
<dbReference type="PANTHER" id="PTHR43498:SF1">
    <property type="entry name" value="COB--COM HETERODISULFIDE REDUCTASE IRON-SULFUR SUBUNIT A"/>
    <property type="match status" value="1"/>
</dbReference>
<dbReference type="RefSeq" id="WP_130540184.1">
    <property type="nucleotide sequence ID" value="NZ_CP042431.1"/>
</dbReference>
<feature type="chain" id="PRO_5020215769" evidence="6">
    <location>
        <begin position="22"/>
        <end position="658"/>
    </location>
</feature>
<dbReference type="Pfam" id="PF12831">
    <property type="entry name" value="FAD_oxidored"/>
    <property type="match status" value="1"/>
</dbReference>
<gene>
    <name evidence="7" type="ORF">EV199_1721</name>
</gene>
<protein>
    <submittedName>
        <fullName evidence="7">FAD dependent oxidoreductase</fullName>
    </submittedName>
</protein>
<dbReference type="PANTHER" id="PTHR43498">
    <property type="entry name" value="FERREDOXIN:COB-COM HETERODISULFIDE REDUCTASE SUBUNIT A"/>
    <property type="match status" value="1"/>
</dbReference>
<dbReference type="GO" id="GO:0046872">
    <property type="term" value="F:metal ion binding"/>
    <property type="evidence" value="ECO:0007669"/>
    <property type="project" value="UniProtKB-KW"/>
</dbReference>
<reference evidence="7 8" key="1">
    <citation type="submission" date="2019-02" db="EMBL/GenBank/DDBJ databases">
        <title>Genomic Encyclopedia of Type Strains, Phase IV (KMG-IV): sequencing the most valuable type-strain genomes for metagenomic binning, comparative biology and taxonomic classification.</title>
        <authorList>
            <person name="Goeker M."/>
        </authorList>
    </citation>
    <scope>NUCLEOTIDE SEQUENCE [LARGE SCALE GENOMIC DNA]</scope>
    <source>
        <strain evidence="7 8">DSM 18116</strain>
    </source>
</reference>
<dbReference type="OrthoDB" id="615715at2"/>
<evidence type="ECO:0000313" key="8">
    <source>
        <dbReference type="Proteomes" id="UP000293874"/>
    </source>
</evidence>
<dbReference type="GO" id="GO:0051539">
    <property type="term" value="F:4 iron, 4 sulfur cluster binding"/>
    <property type="evidence" value="ECO:0007669"/>
    <property type="project" value="UniProtKB-KW"/>
</dbReference>
<evidence type="ECO:0000256" key="1">
    <source>
        <dbReference type="ARBA" id="ARBA00022485"/>
    </source>
</evidence>
<dbReference type="InterPro" id="IPR036188">
    <property type="entry name" value="FAD/NAD-bd_sf"/>
</dbReference>
<keyword evidence="5" id="KW-0411">Iron-sulfur</keyword>
<proteinExistence type="predicted"/>
<dbReference type="GO" id="GO:0016491">
    <property type="term" value="F:oxidoreductase activity"/>
    <property type="evidence" value="ECO:0007669"/>
    <property type="project" value="UniProtKB-KW"/>
</dbReference>
<keyword evidence="8" id="KW-1185">Reference proteome</keyword>
<evidence type="ECO:0000256" key="5">
    <source>
        <dbReference type="ARBA" id="ARBA00023014"/>
    </source>
</evidence>
<feature type="signal peptide" evidence="6">
    <location>
        <begin position="1"/>
        <end position="21"/>
    </location>
</feature>
<keyword evidence="2" id="KW-0479">Metal-binding</keyword>
<dbReference type="AlphaFoldDB" id="A0A4Q7N4B8"/>
<name>A0A4Q7N4B8_9BACT</name>
<dbReference type="InterPro" id="IPR039650">
    <property type="entry name" value="HdrA-like"/>
</dbReference>
<dbReference type="EMBL" id="SGXA01000001">
    <property type="protein sequence ID" value="RZS75846.1"/>
    <property type="molecule type" value="Genomic_DNA"/>
</dbReference>